<dbReference type="Gene3D" id="3.40.50.720">
    <property type="entry name" value="NAD(P)-binding Rossmann-like Domain"/>
    <property type="match status" value="1"/>
</dbReference>
<dbReference type="PRINTS" id="PR00081">
    <property type="entry name" value="GDHRDH"/>
</dbReference>
<dbReference type="OrthoDB" id="517007at2"/>
<dbReference type="InterPro" id="IPR002347">
    <property type="entry name" value="SDR_fam"/>
</dbReference>
<proteinExistence type="inferred from homology"/>
<dbReference type="RefSeq" id="WP_045248528.1">
    <property type="nucleotide sequence ID" value="NZ_JYIY01000079.1"/>
</dbReference>
<dbReference type="EMBL" id="JYIY01000079">
    <property type="protein sequence ID" value="KJL35429.1"/>
    <property type="molecule type" value="Genomic_DNA"/>
</dbReference>
<gene>
    <name evidence="4" type="primary">fabG_3</name>
    <name evidence="4" type="ORF">RR49_02657</name>
</gene>
<dbReference type="PANTHER" id="PTHR43639:SF1">
    <property type="entry name" value="SHORT-CHAIN DEHYDROGENASE_REDUCTASE FAMILY PROTEIN"/>
    <property type="match status" value="1"/>
</dbReference>
<protein>
    <submittedName>
        <fullName evidence="4">3-oxoacyl-[acyl-carrier-protein] reductase FabG</fullName>
        <ecNumber evidence="4">1.1.1.100</ecNumber>
    </submittedName>
</protein>
<dbReference type="PATRIC" id="fig|400772.4.peg.2670"/>
<dbReference type="SUPFAM" id="SSF51735">
    <property type="entry name" value="NAD(P)-binding Rossmann-fold domains"/>
    <property type="match status" value="1"/>
</dbReference>
<organism evidence="4 5">
    <name type="scientific">Microbacterium ginsengisoli</name>
    <dbReference type="NCBI Taxonomy" id="400772"/>
    <lineage>
        <taxon>Bacteria</taxon>
        <taxon>Bacillati</taxon>
        <taxon>Actinomycetota</taxon>
        <taxon>Actinomycetes</taxon>
        <taxon>Micrococcales</taxon>
        <taxon>Microbacteriaceae</taxon>
        <taxon>Microbacterium</taxon>
    </lineage>
</organism>
<dbReference type="PRINTS" id="PR00080">
    <property type="entry name" value="SDRFAMILY"/>
</dbReference>
<dbReference type="InterPro" id="IPR057326">
    <property type="entry name" value="KR_dom"/>
</dbReference>
<dbReference type="PANTHER" id="PTHR43639">
    <property type="entry name" value="OXIDOREDUCTASE, SHORT-CHAIN DEHYDROGENASE/REDUCTASE FAMILY (AFU_ORTHOLOGUE AFUA_5G02870)"/>
    <property type="match status" value="1"/>
</dbReference>
<dbReference type="InterPro" id="IPR036291">
    <property type="entry name" value="NAD(P)-bd_dom_sf"/>
</dbReference>
<dbReference type="CDD" id="cd05233">
    <property type="entry name" value="SDR_c"/>
    <property type="match status" value="1"/>
</dbReference>
<comment type="caution">
    <text evidence="4">The sequence shown here is derived from an EMBL/GenBank/DDBJ whole genome shotgun (WGS) entry which is preliminary data.</text>
</comment>
<evidence type="ECO:0000259" key="3">
    <source>
        <dbReference type="SMART" id="SM00822"/>
    </source>
</evidence>
<comment type="similarity">
    <text evidence="1">Belongs to the short-chain dehydrogenases/reductases (SDR) family.</text>
</comment>
<dbReference type="EC" id="1.1.1.100" evidence="4"/>
<name>A0A0F0LRU6_9MICO</name>
<dbReference type="GO" id="GO:0004316">
    <property type="term" value="F:3-oxoacyl-[acyl-carrier-protein] reductase (NADPH) activity"/>
    <property type="evidence" value="ECO:0007669"/>
    <property type="project" value="UniProtKB-EC"/>
</dbReference>
<reference evidence="4 5" key="1">
    <citation type="submission" date="2015-02" db="EMBL/GenBank/DDBJ databases">
        <title>Draft genome sequences of ten Microbacterium spp. with emphasis on heavy metal contaminated environments.</title>
        <authorList>
            <person name="Corretto E."/>
        </authorList>
    </citation>
    <scope>NUCLEOTIDE SEQUENCE [LARGE SCALE GENOMIC DNA]</scope>
    <source>
        <strain evidence="4 5">DSM 18659</strain>
    </source>
</reference>
<sequence>MTDSRIILITGGSRGLGRATALAVAAAGDDVVVTYRSGAGDAASVVSDIAALGRRAVALELDTTAPETFAAFADTLRATLAATWGRETFDGLVNNAGFAGSTPFGGIEHETIDALVAVHFTGVVLLTQQLEPLLTDGGRIVNISSGLTRNPANSAYSVYAAMKTAIETWTLYLAKDLGRRGITVNTVAPGATATDFAGGGIRDDEGYRGMILPTVALGRIGEPDDVGRAIAAVLDPRLAWVTGQRIEASGGQRL</sequence>
<dbReference type="Proteomes" id="UP000033451">
    <property type="component" value="Unassembled WGS sequence"/>
</dbReference>
<accession>A0A0F0LRU6</accession>
<feature type="domain" description="Ketoreductase" evidence="3">
    <location>
        <begin position="5"/>
        <end position="190"/>
    </location>
</feature>
<keyword evidence="2 4" id="KW-0560">Oxidoreductase</keyword>
<dbReference type="SMART" id="SM00822">
    <property type="entry name" value="PKS_KR"/>
    <property type="match status" value="1"/>
</dbReference>
<evidence type="ECO:0000256" key="1">
    <source>
        <dbReference type="ARBA" id="ARBA00006484"/>
    </source>
</evidence>
<dbReference type="AlphaFoldDB" id="A0A0F0LRU6"/>
<evidence type="ECO:0000313" key="4">
    <source>
        <dbReference type="EMBL" id="KJL35429.1"/>
    </source>
</evidence>
<keyword evidence="5" id="KW-1185">Reference proteome</keyword>
<evidence type="ECO:0000256" key="2">
    <source>
        <dbReference type="ARBA" id="ARBA00023002"/>
    </source>
</evidence>
<evidence type="ECO:0000313" key="5">
    <source>
        <dbReference type="Proteomes" id="UP000033451"/>
    </source>
</evidence>
<dbReference type="Pfam" id="PF13561">
    <property type="entry name" value="adh_short_C2"/>
    <property type="match status" value="1"/>
</dbReference>
<dbReference type="STRING" id="400772.RR49_02657"/>